<comment type="caution">
    <text evidence="1">The sequence shown here is derived from an EMBL/GenBank/DDBJ whole genome shotgun (WGS) entry which is preliminary data.</text>
</comment>
<keyword evidence="2" id="KW-1185">Reference proteome</keyword>
<evidence type="ECO:0000313" key="2">
    <source>
        <dbReference type="Proteomes" id="UP001444661"/>
    </source>
</evidence>
<sequence>MGMALAEDVYHTPGSMATIGKALGNDCVQWPPLLQHLWTIGKKTTSAVPSEDVLETASSASQARGEWSTGEHSKKYERALAIVFHLAARGWTTREPISNPRPRGRRRGHSTIALLDNHEQVLDKLLSAVNSPVSRFRQNPPPLSDGQKRYNMEVKSLLRAMVTSLRGCFHNSCFAIALHRAEFLGLNFFGERLVEALERANKEKMVDAP</sequence>
<dbReference type="EMBL" id="JAQQWK010000010">
    <property type="protein sequence ID" value="KAK8030154.1"/>
    <property type="molecule type" value="Genomic_DNA"/>
</dbReference>
<reference evidence="1 2" key="1">
    <citation type="submission" date="2023-01" db="EMBL/GenBank/DDBJ databases">
        <title>Analysis of 21 Apiospora genomes using comparative genomics revels a genus with tremendous synthesis potential of carbohydrate active enzymes and secondary metabolites.</title>
        <authorList>
            <person name="Sorensen T."/>
        </authorList>
    </citation>
    <scope>NUCLEOTIDE SEQUENCE [LARGE SCALE GENOMIC DNA]</scope>
    <source>
        <strain evidence="1 2">CBS 33761</strain>
    </source>
</reference>
<dbReference type="Proteomes" id="UP001444661">
    <property type="component" value="Unassembled WGS sequence"/>
</dbReference>
<protein>
    <submittedName>
        <fullName evidence="1">Uncharacterized protein</fullName>
    </submittedName>
</protein>
<evidence type="ECO:0000313" key="1">
    <source>
        <dbReference type="EMBL" id="KAK8030154.1"/>
    </source>
</evidence>
<gene>
    <name evidence="1" type="ORF">PG993_011445</name>
</gene>
<proteinExistence type="predicted"/>
<organism evidence="1 2">
    <name type="scientific">Apiospora rasikravindrae</name>
    <dbReference type="NCBI Taxonomy" id="990691"/>
    <lineage>
        <taxon>Eukaryota</taxon>
        <taxon>Fungi</taxon>
        <taxon>Dikarya</taxon>
        <taxon>Ascomycota</taxon>
        <taxon>Pezizomycotina</taxon>
        <taxon>Sordariomycetes</taxon>
        <taxon>Xylariomycetidae</taxon>
        <taxon>Amphisphaeriales</taxon>
        <taxon>Apiosporaceae</taxon>
        <taxon>Apiospora</taxon>
    </lineage>
</organism>
<name>A0ABR1SEA1_9PEZI</name>
<accession>A0ABR1SEA1</accession>